<dbReference type="GO" id="GO:0000226">
    <property type="term" value="P:microtubule cytoskeleton organization"/>
    <property type="evidence" value="ECO:0007669"/>
    <property type="project" value="TreeGrafter"/>
</dbReference>
<dbReference type="Proteomes" id="UP000324222">
    <property type="component" value="Unassembled WGS sequence"/>
</dbReference>
<gene>
    <name evidence="1" type="primary">TBCD_3</name>
    <name evidence="1" type="ORF">E2C01_054528</name>
</gene>
<sequence length="162" mass="18376">MDGIVKIVPILEERKLLRGLDGEYMKQATAVLIEKCSLAALPLHHHEILKVWHQLLEECIVVIEENIRLAALQALVSLWTTYFQPVSQAGFMWRDDLVNRYTASLNTDKEIQRQGFSAALEKRLEIVKRHEGRQGVNFIARTLQLPQSTVSSITKQAGEAMA</sequence>
<protein>
    <submittedName>
        <fullName evidence="1">Tubulin-specific chaperone D</fullName>
    </submittedName>
</protein>
<evidence type="ECO:0000313" key="2">
    <source>
        <dbReference type="Proteomes" id="UP000324222"/>
    </source>
</evidence>
<dbReference type="InterPro" id="IPR036388">
    <property type="entry name" value="WH-like_DNA-bd_sf"/>
</dbReference>
<dbReference type="Gene3D" id="1.10.10.10">
    <property type="entry name" value="Winged helix-like DNA-binding domain superfamily/Winged helix DNA-binding domain"/>
    <property type="match status" value="1"/>
</dbReference>
<dbReference type="InterPro" id="IPR033162">
    <property type="entry name" value="TBCD"/>
</dbReference>
<dbReference type="GO" id="GO:0007023">
    <property type="term" value="P:post-chaperonin tubulin folding pathway"/>
    <property type="evidence" value="ECO:0007669"/>
    <property type="project" value="InterPro"/>
</dbReference>
<comment type="caution">
    <text evidence="1">The sequence shown here is derived from an EMBL/GenBank/DDBJ whole genome shotgun (WGS) entry which is preliminary data.</text>
</comment>
<dbReference type="GO" id="GO:0034333">
    <property type="term" value="P:adherens junction assembly"/>
    <property type="evidence" value="ECO:0007669"/>
    <property type="project" value="TreeGrafter"/>
</dbReference>
<dbReference type="EMBL" id="VSRR010017573">
    <property type="protein sequence ID" value="MPC60483.1"/>
    <property type="molecule type" value="Genomic_DNA"/>
</dbReference>
<dbReference type="PANTHER" id="PTHR12658">
    <property type="entry name" value="BETA-TUBULIN COFACTOR D"/>
    <property type="match status" value="1"/>
</dbReference>
<proteinExistence type="predicted"/>
<dbReference type="GO" id="GO:0007021">
    <property type="term" value="P:tubulin complex assembly"/>
    <property type="evidence" value="ECO:0007669"/>
    <property type="project" value="InterPro"/>
</dbReference>
<reference evidence="1 2" key="1">
    <citation type="submission" date="2019-05" db="EMBL/GenBank/DDBJ databases">
        <title>Another draft genome of Portunus trituberculatus and its Hox gene families provides insights of decapod evolution.</title>
        <authorList>
            <person name="Jeong J.-H."/>
            <person name="Song I."/>
            <person name="Kim S."/>
            <person name="Choi T."/>
            <person name="Kim D."/>
            <person name="Ryu S."/>
            <person name="Kim W."/>
        </authorList>
    </citation>
    <scope>NUCLEOTIDE SEQUENCE [LARGE SCALE GENOMIC DNA]</scope>
    <source>
        <tissue evidence="1">Muscle</tissue>
    </source>
</reference>
<dbReference type="AlphaFoldDB" id="A0A5B7GSB6"/>
<dbReference type="OrthoDB" id="6336275at2759"/>
<keyword evidence="2" id="KW-1185">Reference proteome</keyword>
<name>A0A5B7GSB6_PORTR</name>
<dbReference type="GO" id="GO:0016328">
    <property type="term" value="C:lateral plasma membrane"/>
    <property type="evidence" value="ECO:0007669"/>
    <property type="project" value="TreeGrafter"/>
</dbReference>
<dbReference type="PANTHER" id="PTHR12658:SF0">
    <property type="entry name" value="TUBULIN-SPECIFIC CHAPERONE D"/>
    <property type="match status" value="1"/>
</dbReference>
<organism evidence="1 2">
    <name type="scientific">Portunus trituberculatus</name>
    <name type="common">Swimming crab</name>
    <name type="synonym">Neptunus trituberculatus</name>
    <dbReference type="NCBI Taxonomy" id="210409"/>
    <lineage>
        <taxon>Eukaryota</taxon>
        <taxon>Metazoa</taxon>
        <taxon>Ecdysozoa</taxon>
        <taxon>Arthropoda</taxon>
        <taxon>Crustacea</taxon>
        <taxon>Multicrustacea</taxon>
        <taxon>Malacostraca</taxon>
        <taxon>Eumalacostraca</taxon>
        <taxon>Eucarida</taxon>
        <taxon>Decapoda</taxon>
        <taxon>Pleocyemata</taxon>
        <taxon>Brachyura</taxon>
        <taxon>Eubrachyura</taxon>
        <taxon>Portunoidea</taxon>
        <taxon>Portunidae</taxon>
        <taxon>Portuninae</taxon>
        <taxon>Portunus</taxon>
    </lineage>
</organism>
<dbReference type="GO" id="GO:0005096">
    <property type="term" value="F:GTPase activator activity"/>
    <property type="evidence" value="ECO:0007669"/>
    <property type="project" value="InterPro"/>
</dbReference>
<evidence type="ECO:0000313" key="1">
    <source>
        <dbReference type="EMBL" id="MPC60483.1"/>
    </source>
</evidence>
<dbReference type="GO" id="GO:0048487">
    <property type="term" value="F:beta-tubulin binding"/>
    <property type="evidence" value="ECO:0007669"/>
    <property type="project" value="InterPro"/>
</dbReference>
<dbReference type="GO" id="GO:0070830">
    <property type="term" value="P:bicellular tight junction assembly"/>
    <property type="evidence" value="ECO:0007669"/>
    <property type="project" value="TreeGrafter"/>
</dbReference>
<accession>A0A5B7GSB6</accession>